<feature type="active site" description="For OMPdecase activity" evidence="8">
    <location>
        <position position="98"/>
    </location>
</feature>
<evidence type="ECO:0000256" key="4">
    <source>
        <dbReference type="ARBA" id="ARBA00021923"/>
    </source>
</evidence>
<feature type="binding site" evidence="9">
    <location>
        <position position="62"/>
    </location>
    <ligand>
        <name>substrate</name>
    </ligand>
</feature>
<feature type="active site" description="For OMPdecase activity" evidence="8">
    <location>
        <position position="95"/>
    </location>
</feature>
<reference evidence="12 13" key="1">
    <citation type="submission" date="2016-03" db="EMBL/GenBank/DDBJ databases">
        <authorList>
            <person name="Ploux O."/>
        </authorList>
    </citation>
    <scope>NUCLEOTIDE SEQUENCE [LARGE SCALE GENOMIC DNA]</scope>
    <source>
        <strain evidence="12 13">UAMH 11012</strain>
    </source>
</reference>
<dbReference type="InterPro" id="IPR014732">
    <property type="entry name" value="OMPdecase"/>
</dbReference>
<evidence type="ECO:0000259" key="11">
    <source>
        <dbReference type="SMART" id="SM00934"/>
    </source>
</evidence>
<dbReference type="GO" id="GO:0006207">
    <property type="term" value="P:'de novo' pyrimidine nucleobase biosynthetic process"/>
    <property type="evidence" value="ECO:0007669"/>
    <property type="project" value="InterPro"/>
</dbReference>
<evidence type="ECO:0000256" key="2">
    <source>
        <dbReference type="ARBA" id="ARBA00011018"/>
    </source>
</evidence>
<dbReference type="PROSITE" id="PS00156">
    <property type="entry name" value="OMPDECASE"/>
    <property type="match status" value="1"/>
</dbReference>
<comment type="catalytic activity">
    <reaction evidence="10">
        <text>orotidine 5'-phosphate + H(+) = UMP + CO2</text>
        <dbReference type="Rhea" id="RHEA:11596"/>
        <dbReference type="ChEBI" id="CHEBI:15378"/>
        <dbReference type="ChEBI" id="CHEBI:16526"/>
        <dbReference type="ChEBI" id="CHEBI:57538"/>
        <dbReference type="ChEBI" id="CHEBI:57865"/>
        <dbReference type="EC" id="4.1.1.23"/>
    </reaction>
</comment>
<evidence type="ECO:0000313" key="13">
    <source>
        <dbReference type="Proteomes" id="UP000184330"/>
    </source>
</evidence>
<dbReference type="Pfam" id="PF00215">
    <property type="entry name" value="OMPdecase"/>
    <property type="match status" value="1"/>
</dbReference>
<dbReference type="NCBIfam" id="TIGR01740">
    <property type="entry name" value="pyrF"/>
    <property type="match status" value="1"/>
</dbReference>
<dbReference type="PANTHER" id="PTHR32119">
    <property type="entry name" value="OROTIDINE 5'-PHOSPHATE DECARBOXYLASE"/>
    <property type="match status" value="1"/>
</dbReference>
<dbReference type="GO" id="GO:0005829">
    <property type="term" value="C:cytosol"/>
    <property type="evidence" value="ECO:0007669"/>
    <property type="project" value="TreeGrafter"/>
</dbReference>
<dbReference type="EMBL" id="FJOG01000026">
    <property type="protein sequence ID" value="CZR64428.1"/>
    <property type="molecule type" value="Genomic_DNA"/>
</dbReference>
<feature type="binding site" evidence="9">
    <location>
        <position position="244"/>
    </location>
    <ligand>
        <name>substrate</name>
    </ligand>
</feature>
<dbReference type="OrthoDB" id="10263753at2759"/>
<organism evidence="12 13">
    <name type="scientific">Phialocephala subalpina</name>
    <dbReference type="NCBI Taxonomy" id="576137"/>
    <lineage>
        <taxon>Eukaryota</taxon>
        <taxon>Fungi</taxon>
        <taxon>Dikarya</taxon>
        <taxon>Ascomycota</taxon>
        <taxon>Pezizomycotina</taxon>
        <taxon>Leotiomycetes</taxon>
        <taxon>Helotiales</taxon>
        <taxon>Mollisiaceae</taxon>
        <taxon>Phialocephala</taxon>
        <taxon>Phialocephala fortinii species complex</taxon>
    </lineage>
</organism>
<dbReference type="STRING" id="576137.A0A1L7XHE2"/>
<evidence type="ECO:0000313" key="12">
    <source>
        <dbReference type="EMBL" id="CZR64428.1"/>
    </source>
</evidence>
<feature type="binding site" evidence="9">
    <location>
        <position position="225"/>
    </location>
    <ligand>
        <name>substrate</name>
    </ligand>
</feature>
<dbReference type="SMART" id="SM00934">
    <property type="entry name" value="OMPdecase"/>
    <property type="match status" value="1"/>
</dbReference>
<dbReference type="UniPathway" id="UPA00070">
    <property type="reaction ID" value="UER00120"/>
</dbReference>
<dbReference type="FunFam" id="3.20.20.70:FF:000114">
    <property type="entry name" value="Decarboxylase,orotidine phosphate"/>
    <property type="match status" value="1"/>
</dbReference>
<dbReference type="InterPro" id="IPR011060">
    <property type="entry name" value="RibuloseP-bd_barrel"/>
</dbReference>
<keyword evidence="7 10" id="KW-0456">Lyase</keyword>
<dbReference type="Gene3D" id="3.20.20.70">
    <property type="entry name" value="Aldolase class I"/>
    <property type="match status" value="1"/>
</dbReference>
<evidence type="ECO:0000256" key="7">
    <source>
        <dbReference type="ARBA" id="ARBA00023239"/>
    </source>
</evidence>
<protein>
    <recommendedName>
        <fullName evidence="4 10">Orotidine 5'-phosphate decarboxylase</fullName>
        <ecNumber evidence="3 10">4.1.1.23</ecNumber>
    </recommendedName>
</protein>
<dbReference type="InterPro" id="IPR001754">
    <property type="entry name" value="OMPdeCOase_dom"/>
</dbReference>
<evidence type="ECO:0000256" key="5">
    <source>
        <dbReference type="ARBA" id="ARBA00022793"/>
    </source>
</evidence>
<dbReference type="InterPro" id="IPR013785">
    <property type="entry name" value="Aldolase_TIM"/>
</dbReference>
<feature type="binding site" evidence="9">
    <location>
        <position position="245"/>
    </location>
    <ligand>
        <name>substrate</name>
    </ligand>
</feature>
<dbReference type="SUPFAM" id="SSF51366">
    <property type="entry name" value="Ribulose-phoshate binding barrel"/>
    <property type="match status" value="1"/>
</dbReference>
<dbReference type="Proteomes" id="UP000184330">
    <property type="component" value="Unassembled WGS sequence"/>
</dbReference>
<evidence type="ECO:0000256" key="6">
    <source>
        <dbReference type="ARBA" id="ARBA00022975"/>
    </source>
</evidence>
<feature type="active site" description="For OMPdecase activity" evidence="8">
    <location>
        <position position="93"/>
    </location>
</feature>
<evidence type="ECO:0000256" key="3">
    <source>
        <dbReference type="ARBA" id="ARBA00012321"/>
    </source>
</evidence>
<dbReference type="CDD" id="cd04725">
    <property type="entry name" value="OMP_decarboxylase_like"/>
    <property type="match status" value="1"/>
</dbReference>
<evidence type="ECO:0000256" key="1">
    <source>
        <dbReference type="ARBA" id="ARBA00004861"/>
    </source>
</evidence>
<comment type="pathway">
    <text evidence="1 10">Pyrimidine metabolism; UMP biosynthesis via de novo pathway; UMP from orotate: step 2/2.</text>
</comment>
<proteinExistence type="inferred from homology"/>
<gene>
    <name evidence="12" type="ORF">PAC_14326</name>
</gene>
<dbReference type="PANTHER" id="PTHR32119:SF2">
    <property type="entry name" value="OROTIDINE 5'-PHOSPHATE DECARBOXYLASE"/>
    <property type="match status" value="1"/>
</dbReference>
<dbReference type="InterPro" id="IPR018089">
    <property type="entry name" value="OMPdecase_AS"/>
</dbReference>
<accession>A0A1L7XHE2</accession>
<dbReference type="GO" id="GO:0044205">
    <property type="term" value="P:'de novo' UMP biosynthetic process"/>
    <property type="evidence" value="ECO:0007669"/>
    <property type="project" value="UniProtKB-UniPathway"/>
</dbReference>
<feature type="binding site" evidence="9">
    <location>
        <position position="40"/>
    </location>
    <ligand>
        <name>substrate</name>
    </ligand>
</feature>
<evidence type="ECO:0000256" key="8">
    <source>
        <dbReference type="PIRSR" id="PIRSR614732-1"/>
    </source>
</evidence>
<keyword evidence="13" id="KW-1185">Reference proteome</keyword>
<keyword evidence="5 10" id="KW-0210">Decarboxylase</keyword>
<sequence length="275" mass="30160">MSSKSTLPYATRAKNHLHPVARRLFDVAEAKKSNVIISADMGTTEELLKLADQLGPYIAVFKTHIDLLSDLSDSTISGLKDLAAKHNFMIFEDRKFIDIGHTVQQQYHDGALRISEFAHVVNASVLAGDGIIEALEQTMAAPNFLYKDERAMLILSEMTTAGSLATGDYTRFCIEIAKKHKKSVIGFVATQALTHFRGSEGGEDEDFVIFTTGVNATTKVDSLGQQYQTPSSAISRGSDFIIVGRGIYAAPNPVAAVKHYQKESWDAYLARTNQN</sequence>
<evidence type="ECO:0000256" key="9">
    <source>
        <dbReference type="PIRSR" id="PIRSR614732-2"/>
    </source>
</evidence>
<feature type="binding site" evidence="9">
    <location>
        <position position="159"/>
    </location>
    <ligand>
        <name>substrate</name>
    </ligand>
</feature>
<feature type="domain" description="Orotidine 5'-phosphate decarboxylase" evidence="11">
    <location>
        <begin position="34"/>
        <end position="260"/>
    </location>
</feature>
<name>A0A1L7XHE2_9HELO</name>
<dbReference type="EC" id="4.1.1.23" evidence="3 10"/>
<comment type="similarity">
    <text evidence="2 10">Belongs to the OMP decarboxylase family.</text>
</comment>
<dbReference type="GO" id="GO:0004590">
    <property type="term" value="F:orotidine-5'-phosphate decarboxylase activity"/>
    <property type="evidence" value="ECO:0007669"/>
    <property type="project" value="UniProtKB-EC"/>
</dbReference>
<dbReference type="AlphaFoldDB" id="A0A1L7XHE2"/>
<evidence type="ECO:0000256" key="10">
    <source>
        <dbReference type="RuleBase" id="RU000512"/>
    </source>
</evidence>
<keyword evidence="6 10" id="KW-0665">Pyrimidine biosynthesis</keyword>